<accession>A0A4C1SR84</accession>
<keyword evidence="3" id="KW-1185">Reference proteome</keyword>
<dbReference type="EMBL" id="BGZK01000014">
    <property type="protein sequence ID" value="GBP04642.1"/>
    <property type="molecule type" value="Genomic_DNA"/>
</dbReference>
<sequence length="116" mass="12581">MYTFLPTHRLRVESLIAESVQAQGLRAIVTPVGAGVRTETRPAGLGAGGRRGRSKGFRSNSLHHPTGKERDIATRHFHVACIPALVNSDVDVTTCANLREGRPATVVTERNIDTVR</sequence>
<protein>
    <submittedName>
        <fullName evidence="2">Uncharacterized protein</fullName>
    </submittedName>
</protein>
<reference evidence="2 3" key="1">
    <citation type="journal article" date="2019" name="Commun. Biol.">
        <title>The bagworm genome reveals a unique fibroin gene that provides high tensile strength.</title>
        <authorList>
            <person name="Kono N."/>
            <person name="Nakamura H."/>
            <person name="Ohtoshi R."/>
            <person name="Tomita M."/>
            <person name="Numata K."/>
            <person name="Arakawa K."/>
        </authorList>
    </citation>
    <scope>NUCLEOTIDE SEQUENCE [LARGE SCALE GENOMIC DNA]</scope>
</reference>
<organism evidence="2 3">
    <name type="scientific">Eumeta variegata</name>
    <name type="common">Bagworm moth</name>
    <name type="synonym">Eumeta japonica</name>
    <dbReference type="NCBI Taxonomy" id="151549"/>
    <lineage>
        <taxon>Eukaryota</taxon>
        <taxon>Metazoa</taxon>
        <taxon>Ecdysozoa</taxon>
        <taxon>Arthropoda</taxon>
        <taxon>Hexapoda</taxon>
        <taxon>Insecta</taxon>
        <taxon>Pterygota</taxon>
        <taxon>Neoptera</taxon>
        <taxon>Endopterygota</taxon>
        <taxon>Lepidoptera</taxon>
        <taxon>Glossata</taxon>
        <taxon>Ditrysia</taxon>
        <taxon>Tineoidea</taxon>
        <taxon>Psychidae</taxon>
        <taxon>Oiketicinae</taxon>
        <taxon>Eumeta</taxon>
    </lineage>
</organism>
<evidence type="ECO:0000256" key="1">
    <source>
        <dbReference type="SAM" id="MobiDB-lite"/>
    </source>
</evidence>
<comment type="caution">
    <text evidence="2">The sequence shown here is derived from an EMBL/GenBank/DDBJ whole genome shotgun (WGS) entry which is preliminary data.</text>
</comment>
<evidence type="ECO:0000313" key="3">
    <source>
        <dbReference type="Proteomes" id="UP000299102"/>
    </source>
</evidence>
<dbReference type="Proteomes" id="UP000299102">
    <property type="component" value="Unassembled WGS sequence"/>
</dbReference>
<proteinExistence type="predicted"/>
<gene>
    <name evidence="2" type="ORF">EVAR_3974_1</name>
</gene>
<name>A0A4C1SR84_EUMVA</name>
<evidence type="ECO:0000313" key="2">
    <source>
        <dbReference type="EMBL" id="GBP04642.1"/>
    </source>
</evidence>
<feature type="region of interest" description="Disordered" evidence="1">
    <location>
        <begin position="39"/>
        <end position="67"/>
    </location>
</feature>
<dbReference type="AlphaFoldDB" id="A0A4C1SR84"/>